<evidence type="ECO:0000313" key="1">
    <source>
        <dbReference type="EMBL" id="TDO31605.1"/>
    </source>
</evidence>
<dbReference type="AlphaFoldDB" id="A0A4R6JAV2"/>
<keyword evidence="2" id="KW-1185">Reference proteome</keyword>
<dbReference type="Proteomes" id="UP000294901">
    <property type="component" value="Unassembled WGS sequence"/>
</dbReference>
<evidence type="ECO:0000313" key="2">
    <source>
        <dbReference type="Proteomes" id="UP000294901"/>
    </source>
</evidence>
<proteinExistence type="predicted"/>
<accession>A0A4R6JAV2</accession>
<comment type="caution">
    <text evidence="1">The sequence shown here is derived from an EMBL/GenBank/DDBJ whole genome shotgun (WGS) entry which is preliminary data.</text>
</comment>
<dbReference type="EMBL" id="SNWR01000002">
    <property type="protein sequence ID" value="TDO31605.1"/>
    <property type="molecule type" value="Genomic_DNA"/>
</dbReference>
<dbReference type="OrthoDB" id="569444at2"/>
<dbReference type="GO" id="GO:0016874">
    <property type="term" value="F:ligase activity"/>
    <property type="evidence" value="ECO:0007669"/>
    <property type="project" value="UniProtKB-KW"/>
</dbReference>
<organism evidence="1 2">
    <name type="scientific">Paractinoplanes brasiliensis</name>
    <dbReference type="NCBI Taxonomy" id="52695"/>
    <lineage>
        <taxon>Bacteria</taxon>
        <taxon>Bacillati</taxon>
        <taxon>Actinomycetota</taxon>
        <taxon>Actinomycetes</taxon>
        <taxon>Micromonosporales</taxon>
        <taxon>Micromonosporaceae</taxon>
        <taxon>Paractinoplanes</taxon>
    </lineage>
</organism>
<reference evidence="1 2" key="1">
    <citation type="submission" date="2019-03" db="EMBL/GenBank/DDBJ databases">
        <title>Sequencing the genomes of 1000 actinobacteria strains.</title>
        <authorList>
            <person name="Klenk H.-P."/>
        </authorList>
    </citation>
    <scope>NUCLEOTIDE SEQUENCE [LARGE SCALE GENOMIC DNA]</scope>
    <source>
        <strain evidence="1 2">DSM 43805</strain>
    </source>
</reference>
<dbReference type="Pfam" id="PF12224">
    <property type="entry name" value="Amidoligase_2"/>
    <property type="match status" value="1"/>
</dbReference>
<dbReference type="InterPro" id="IPR022025">
    <property type="entry name" value="Amidoligase_2"/>
</dbReference>
<gene>
    <name evidence="1" type="ORF">C8E87_7031</name>
</gene>
<dbReference type="RefSeq" id="WP_133877684.1">
    <property type="nucleotide sequence ID" value="NZ_BOMD01000080.1"/>
</dbReference>
<protein>
    <submittedName>
        <fullName evidence="1">Putative amidoligase enzyme</fullName>
    </submittedName>
</protein>
<keyword evidence="1" id="KW-0436">Ligase</keyword>
<name>A0A4R6JAV2_9ACTN</name>
<sequence>MTTRLRRRVGFEIELMAPPGVSRRSLADDLAARSGGRSRPVWHRDSEPSLVPGLGRFLNLTLGYAVDRPDGSPLCTLVDDITLIDGLDPRTPAPPGWFRVLSDDSRLLGLLAERCDPAAPLETVLDPAAALWGVKPEQIGDVFRLDDTAGSTIALAAPAGGERERPCEVITPPLAANHHEALEELLAPARELGFTVPAEAAVHLHLDGGPFRRPQALANVVRLFAHWREPLRALLQTNPACRRLAPLPEPLVAATAGRPGWDELSRAATEGGLTKFFDVNLTQLFAEHPVRDTIEVRILPGSIDAGEIVNRAALAELLLERCLTASSLPPVAADPIEQLMNFAAEAMARR</sequence>